<organism evidence="6 7">
    <name type="scientific">Longimicrobium terrae</name>
    <dbReference type="NCBI Taxonomy" id="1639882"/>
    <lineage>
        <taxon>Bacteria</taxon>
        <taxon>Pseudomonadati</taxon>
        <taxon>Gemmatimonadota</taxon>
        <taxon>Longimicrobiia</taxon>
        <taxon>Longimicrobiales</taxon>
        <taxon>Longimicrobiaceae</taxon>
        <taxon>Longimicrobium</taxon>
    </lineage>
</organism>
<evidence type="ECO:0000313" key="6">
    <source>
        <dbReference type="EMBL" id="MBB6069131.1"/>
    </source>
</evidence>
<dbReference type="SUPFAM" id="SSF46785">
    <property type="entry name" value="Winged helix' DNA-binding domain"/>
    <property type="match status" value="1"/>
</dbReference>
<accession>A0A841GK81</accession>
<dbReference type="GO" id="GO:0003677">
    <property type="term" value="F:DNA binding"/>
    <property type="evidence" value="ECO:0007669"/>
    <property type="project" value="UniProtKB-KW"/>
</dbReference>
<evidence type="ECO:0000256" key="2">
    <source>
        <dbReference type="ARBA" id="ARBA00023015"/>
    </source>
</evidence>
<keyword evidence="4" id="KW-0804">Transcription</keyword>
<keyword evidence="3 6" id="KW-0238">DNA-binding</keyword>
<keyword evidence="7" id="KW-1185">Reference proteome</keyword>
<keyword evidence="2" id="KW-0805">Transcription regulation</keyword>
<dbReference type="InterPro" id="IPR036390">
    <property type="entry name" value="WH_DNA-bd_sf"/>
</dbReference>
<name>A0A841GK81_9BACT</name>
<dbReference type="PANTHER" id="PTHR46577">
    <property type="entry name" value="HTH-TYPE TRANSCRIPTIONAL REGULATORY PROTEIN GABR"/>
    <property type="match status" value="1"/>
</dbReference>
<comment type="caution">
    <text evidence="6">The sequence shown here is derived from an EMBL/GenBank/DDBJ whole genome shotgun (WGS) entry which is preliminary data.</text>
</comment>
<evidence type="ECO:0000259" key="5">
    <source>
        <dbReference type="PROSITE" id="PS50949"/>
    </source>
</evidence>
<dbReference type="AlphaFoldDB" id="A0A841GK81"/>
<dbReference type="InterPro" id="IPR051446">
    <property type="entry name" value="HTH_trans_reg/aminotransferase"/>
</dbReference>
<keyword evidence="1" id="KW-0663">Pyridoxal phosphate</keyword>
<evidence type="ECO:0000256" key="3">
    <source>
        <dbReference type="ARBA" id="ARBA00023125"/>
    </source>
</evidence>
<evidence type="ECO:0000313" key="7">
    <source>
        <dbReference type="Proteomes" id="UP000582837"/>
    </source>
</evidence>
<dbReference type="EMBL" id="JACHIA010000002">
    <property type="protein sequence ID" value="MBB6069131.1"/>
    <property type="molecule type" value="Genomic_DNA"/>
</dbReference>
<reference evidence="6 7" key="1">
    <citation type="submission" date="2020-08" db="EMBL/GenBank/DDBJ databases">
        <title>Genomic Encyclopedia of Type Strains, Phase IV (KMG-IV): sequencing the most valuable type-strain genomes for metagenomic binning, comparative biology and taxonomic classification.</title>
        <authorList>
            <person name="Goeker M."/>
        </authorList>
    </citation>
    <scope>NUCLEOTIDE SEQUENCE [LARGE SCALE GENOMIC DNA]</scope>
    <source>
        <strain evidence="6 7">DSM 29007</strain>
    </source>
</reference>
<dbReference type="RefSeq" id="WP_170038183.1">
    <property type="nucleotide sequence ID" value="NZ_JABDTL010000002.1"/>
</dbReference>
<dbReference type="GO" id="GO:0003700">
    <property type="term" value="F:DNA-binding transcription factor activity"/>
    <property type="evidence" value="ECO:0007669"/>
    <property type="project" value="InterPro"/>
</dbReference>
<proteinExistence type="predicted"/>
<gene>
    <name evidence="6" type="ORF">HNQ61_000746</name>
</gene>
<evidence type="ECO:0000256" key="4">
    <source>
        <dbReference type="ARBA" id="ARBA00023163"/>
    </source>
</evidence>
<sequence length="320" mass="34523">MGSRSGAASTAESLEELIRGRIVAGIHVGRLSPGDRLPSYREVADEVGTDLRAVARAYAALEQKGLVEVRGRSGVFVAPQERVGGRVLAETAVWFVDVLREAWNRRIPAADLPAFARECTAARVVRCAFLESTVDQVESIGAELRDDFGFDVCSATADHFGTGADGTRMDAVQKARGADFIATTAFHAAELREVADQLGLPLVVIRINPQFTREVQRTLSQGGLTVVCVDPLFAERVRLVAGDVNSDGLKTVLASDRAQVASLDLSQPVLVSEAARRQLDDLRLPRSFPDQPMISPESARELHALLVRFNLEAAERAPAA</sequence>
<protein>
    <submittedName>
        <fullName evidence="6">DNA-binding transcriptional regulator YhcF (GntR family)</fullName>
    </submittedName>
</protein>
<dbReference type="InterPro" id="IPR000524">
    <property type="entry name" value="Tscrpt_reg_HTH_GntR"/>
</dbReference>
<dbReference type="SMART" id="SM00345">
    <property type="entry name" value="HTH_GNTR"/>
    <property type="match status" value="1"/>
</dbReference>
<dbReference type="Gene3D" id="1.10.10.10">
    <property type="entry name" value="Winged helix-like DNA-binding domain superfamily/Winged helix DNA-binding domain"/>
    <property type="match status" value="1"/>
</dbReference>
<dbReference type="PANTHER" id="PTHR46577:SF1">
    <property type="entry name" value="HTH-TYPE TRANSCRIPTIONAL REGULATORY PROTEIN GABR"/>
    <property type="match status" value="1"/>
</dbReference>
<feature type="domain" description="HTH gntR-type" evidence="5">
    <location>
        <begin position="12"/>
        <end position="80"/>
    </location>
</feature>
<evidence type="ECO:0000256" key="1">
    <source>
        <dbReference type="ARBA" id="ARBA00022898"/>
    </source>
</evidence>
<dbReference type="InterPro" id="IPR036388">
    <property type="entry name" value="WH-like_DNA-bd_sf"/>
</dbReference>
<dbReference type="CDD" id="cd07377">
    <property type="entry name" value="WHTH_GntR"/>
    <property type="match status" value="1"/>
</dbReference>
<dbReference type="Proteomes" id="UP000582837">
    <property type="component" value="Unassembled WGS sequence"/>
</dbReference>
<dbReference type="Pfam" id="PF00392">
    <property type="entry name" value="GntR"/>
    <property type="match status" value="1"/>
</dbReference>
<dbReference type="PROSITE" id="PS50949">
    <property type="entry name" value="HTH_GNTR"/>
    <property type="match status" value="1"/>
</dbReference>